<evidence type="ECO:0000313" key="2">
    <source>
        <dbReference type="EMBL" id="PWK05105.1"/>
    </source>
</evidence>
<name>A0A316DPS4_9BACL</name>
<accession>A0A316DPS4</accession>
<protein>
    <submittedName>
        <fullName evidence="2">Spore germination protein YaaH</fullName>
    </submittedName>
</protein>
<comment type="caution">
    <text evidence="2">The sequence shown here is derived from an EMBL/GenBank/DDBJ whole genome shotgun (WGS) entry which is preliminary data.</text>
</comment>
<dbReference type="SMART" id="SM00257">
    <property type="entry name" value="LysM"/>
    <property type="match status" value="2"/>
</dbReference>
<dbReference type="RefSeq" id="WP_109691305.1">
    <property type="nucleotide sequence ID" value="NZ_QGGL01000027.1"/>
</dbReference>
<dbReference type="Proteomes" id="UP000245634">
    <property type="component" value="Unassembled WGS sequence"/>
</dbReference>
<dbReference type="SUPFAM" id="SSF54106">
    <property type="entry name" value="LysM domain"/>
    <property type="match status" value="2"/>
</dbReference>
<evidence type="ECO:0000259" key="1">
    <source>
        <dbReference type="PROSITE" id="PS51782"/>
    </source>
</evidence>
<feature type="domain" description="LysM" evidence="1">
    <location>
        <begin position="2"/>
        <end position="46"/>
    </location>
</feature>
<dbReference type="OrthoDB" id="9802862at2"/>
<organism evidence="2 3">
    <name type="scientific">Tumebacillus permanentifrigoris</name>
    <dbReference type="NCBI Taxonomy" id="378543"/>
    <lineage>
        <taxon>Bacteria</taxon>
        <taxon>Bacillati</taxon>
        <taxon>Bacillota</taxon>
        <taxon>Bacilli</taxon>
        <taxon>Bacillales</taxon>
        <taxon>Alicyclobacillaceae</taxon>
        <taxon>Tumebacillus</taxon>
    </lineage>
</organism>
<dbReference type="Gene3D" id="3.10.350.10">
    <property type="entry name" value="LysM domain"/>
    <property type="match status" value="2"/>
</dbReference>
<dbReference type="EMBL" id="QGGL01000027">
    <property type="protein sequence ID" value="PWK05105.1"/>
    <property type="molecule type" value="Genomic_DNA"/>
</dbReference>
<proteinExistence type="predicted"/>
<dbReference type="InterPro" id="IPR036779">
    <property type="entry name" value="LysM_dom_sf"/>
</dbReference>
<dbReference type="Gene3D" id="3.20.20.80">
    <property type="entry name" value="Glycosidases"/>
    <property type="match status" value="1"/>
</dbReference>
<keyword evidence="3" id="KW-1185">Reference proteome</keyword>
<dbReference type="InterPro" id="IPR018392">
    <property type="entry name" value="LysM"/>
</dbReference>
<reference evidence="2 3" key="1">
    <citation type="submission" date="2018-05" db="EMBL/GenBank/DDBJ databases">
        <title>Genomic Encyclopedia of Type Strains, Phase IV (KMG-IV): sequencing the most valuable type-strain genomes for metagenomic binning, comparative biology and taxonomic classification.</title>
        <authorList>
            <person name="Goeker M."/>
        </authorList>
    </citation>
    <scope>NUCLEOTIDE SEQUENCE [LARGE SCALE GENOMIC DNA]</scope>
    <source>
        <strain evidence="2 3">DSM 18773</strain>
    </source>
</reference>
<dbReference type="Pfam" id="PF01476">
    <property type="entry name" value="LysM"/>
    <property type="match status" value="2"/>
</dbReference>
<dbReference type="CDD" id="cd00118">
    <property type="entry name" value="LysM"/>
    <property type="match status" value="1"/>
</dbReference>
<dbReference type="PROSITE" id="PS51782">
    <property type="entry name" value="LYSM"/>
    <property type="match status" value="1"/>
</dbReference>
<dbReference type="AlphaFoldDB" id="A0A316DPS4"/>
<gene>
    <name evidence="2" type="ORF">C7459_12737</name>
</gene>
<evidence type="ECO:0000313" key="3">
    <source>
        <dbReference type="Proteomes" id="UP000245634"/>
    </source>
</evidence>
<sequence>MHVYIVQPGDTLSGVSTRYRLTPERLAAANDLPPAPYLLPGHPLCIPSELPVVGTDGFLTIEVRRGETLRSISERLKVPLTWLACCNHLYTDHVQAGDLLLVPRSTHRAVEQKRLLPLTAMEPLHDLPPLAYRLREGLRVDAAGHLHFPPSPQEPADQVLLVCSLDGAANILGDVAKAILRSDVAQEQLLGEMASQVRMQGGVGVVFKWQGVRPEVERAYLHLIREAGRRLRPMGLVVGLHLPSDSGLLRRTVPLGDAVAQIDSVFYEPMRTQPLDGEDFFRKAPAPLLGLDDLRVALERVEGLLPPDKTWVTLRPAAAVVQRRRVLQHLAPHQALHYAYQHGFPIARDGDSELAWFRCSGGEEGCSVWQEDLWSMLRKLELVESLKLQGLALWESGAYLPELWTYIREEYETQD</sequence>